<name>A0ABS2BH76_9NEIS</name>
<proteinExistence type="predicted"/>
<dbReference type="NCBIfam" id="TIGR01644">
    <property type="entry name" value="phage_P2_V"/>
    <property type="match status" value="1"/>
</dbReference>
<dbReference type="Gene3D" id="2.40.50.230">
    <property type="entry name" value="Gp5 N-terminal domain"/>
    <property type="match status" value="1"/>
</dbReference>
<dbReference type="InterPro" id="IPR037026">
    <property type="entry name" value="Vgr_OB-fold_dom_sf"/>
</dbReference>
<evidence type="ECO:0000313" key="2">
    <source>
        <dbReference type="EMBL" id="MBM3114962.1"/>
    </source>
</evidence>
<accession>A0ABS2BH76</accession>
<dbReference type="Gene3D" id="6.20.150.10">
    <property type="match status" value="1"/>
</dbReference>
<organism evidence="2 3">
    <name type="scientific">Jeongeupia naejangsanensis</name>
    <dbReference type="NCBI Taxonomy" id="613195"/>
    <lineage>
        <taxon>Bacteria</taxon>
        <taxon>Pseudomonadati</taxon>
        <taxon>Pseudomonadota</taxon>
        <taxon>Betaproteobacteria</taxon>
        <taxon>Neisseriales</taxon>
        <taxon>Chitinibacteraceae</taxon>
        <taxon>Jeongeupia</taxon>
    </lineage>
</organism>
<dbReference type="InterPro" id="IPR013046">
    <property type="entry name" value="GpV/Gp45"/>
</dbReference>
<sequence length="215" mass="22219">MPAEQPRRLESLIRTGTIAAVDHAGALCRVQTGGLKSEWLQWITLRAGTTRTWSAPTVGEQCLVLSPSGETAAGIVLVGLYSDANPAPSGSPDEHLTQYPDGAVIRYNHAAGALDVTGIKTAKVEASDKVTVDSPTSEFSGDVLIKGDLVVKGKATIEQLLSYLAGLAGSGGSAGGNSRITGDFIHEGGQLSSNGVVLHLHIHLDSLRGSTSAPQ</sequence>
<dbReference type="Proteomes" id="UP000809431">
    <property type="component" value="Unassembled WGS sequence"/>
</dbReference>
<evidence type="ECO:0000259" key="1">
    <source>
        <dbReference type="Pfam" id="PF04717"/>
    </source>
</evidence>
<comment type="caution">
    <text evidence="2">The sequence shown here is derived from an EMBL/GenBank/DDBJ whole genome shotgun (WGS) entry which is preliminary data.</text>
</comment>
<reference evidence="2 3" key="1">
    <citation type="submission" date="2021-01" db="EMBL/GenBank/DDBJ databases">
        <title>Draft Genome Sequence and Polyhydroxyalkanoate Biosynthetic Potential of Jeongeupia naejangsanensis Type Strain DSM 24253.</title>
        <authorList>
            <person name="Turrini P."/>
            <person name="Artuso I."/>
            <person name="Lugli G.A."/>
            <person name="Frangipani E."/>
            <person name="Ventura M."/>
            <person name="Visca P."/>
        </authorList>
    </citation>
    <scope>NUCLEOTIDE SEQUENCE [LARGE SCALE GENOMIC DNA]</scope>
    <source>
        <strain evidence="2 3">DSM 24253</strain>
    </source>
</reference>
<gene>
    <name evidence="2" type="ORF">JMJ54_03895</name>
</gene>
<dbReference type="Pfam" id="PF04717">
    <property type="entry name" value="Phage_base_V"/>
    <property type="match status" value="1"/>
</dbReference>
<evidence type="ECO:0000313" key="3">
    <source>
        <dbReference type="Proteomes" id="UP000809431"/>
    </source>
</evidence>
<dbReference type="EMBL" id="JAESND010000001">
    <property type="protein sequence ID" value="MBM3114962.1"/>
    <property type="molecule type" value="Genomic_DNA"/>
</dbReference>
<protein>
    <submittedName>
        <fullName evidence="2">Phage baseplate assembly protein V</fullName>
    </submittedName>
</protein>
<feature type="domain" description="Gp5/Type VI secretion system Vgr protein OB-fold" evidence="1">
    <location>
        <begin position="14"/>
        <end position="81"/>
    </location>
</feature>
<keyword evidence="3" id="KW-1185">Reference proteome</keyword>
<dbReference type="InterPro" id="IPR006531">
    <property type="entry name" value="Gp5/Vgr_OB"/>
</dbReference>